<dbReference type="EMBL" id="BGPR01131440">
    <property type="protein sequence ID" value="GBN46799.1"/>
    <property type="molecule type" value="Genomic_DNA"/>
</dbReference>
<protein>
    <recommendedName>
        <fullName evidence="2">Transposable element Tc3 transposase-like DNA-binding HTH domain-containing protein</fullName>
    </recommendedName>
</protein>
<evidence type="ECO:0000313" key="6">
    <source>
        <dbReference type="EMBL" id="GBN46809.1"/>
    </source>
</evidence>
<dbReference type="OrthoDB" id="6425593at2759"/>
<proteinExistence type="predicted"/>
<dbReference type="InterPro" id="IPR048703">
    <property type="entry name" value="Tnp_Tc3-like_HTH"/>
</dbReference>
<dbReference type="InterPro" id="IPR036388">
    <property type="entry name" value="WH-like_DNA-bd_sf"/>
</dbReference>
<sequence length="97" mass="11571">MKDNYGKKNTRGRPKALSSRDERRFCRLASTGKYSTRKLIQTTGLNVCRKTMYNTIRRSGSYIYTAKLAKPLLLQRHKVERLNFRQQVMTWDNQWIK</sequence>
<evidence type="ECO:0000313" key="7">
    <source>
        <dbReference type="Proteomes" id="UP000499080"/>
    </source>
</evidence>
<keyword evidence="7" id="KW-1185">Reference proteome</keyword>
<evidence type="ECO:0000313" key="4">
    <source>
        <dbReference type="EMBL" id="GBN46804.1"/>
    </source>
</evidence>
<comment type="caution">
    <text evidence="6">The sequence shown here is derived from an EMBL/GenBank/DDBJ whole genome shotgun (WGS) entry which is preliminary data.</text>
</comment>
<evidence type="ECO:0000256" key="1">
    <source>
        <dbReference type="SAM" id="MobiDB-lite"/>
    </source>
</evidence>
<reference evidence="6 7" key="1">
    <citation type="journal article" date="2019" name="Sci. Rep.">
        <title>Orb-weaving spider Araneus ventricosus genome elucidates the spidroin gene catalogue.</title>
        <authorList>
            <person name="Kono N."/>
            <person name="Nakamura H."/>
            <person name="Ohtoshi R."/>
            <person name="Moran D.A.P."/>
            <person name="Shinohara A."/>
            <person name="Yoshida Y."/>
            <person name="Fujiwara M."/>
            <person name="Mori M."/>
            <person name="Tomita M."/>
            <person name="Arakawa K."/>
        </authorList>
    </citation>
    <scope>NUCLEOTIDE SEQUENCE [LARGE SCALE GENOMIC DNA]</scope>
</reference>
<dbReference type="Gene3D" id="1.10.10.10">
    <property type="entry name" value="Winged helix-like DNA-binding domain superfamily/Winged helix DNA-binding domain"/>
    <property type="match status" value="1"/>
</dbReference>
<dbReference type="EMBL" id="BGPR01131447">
    <property type="protein sequence ID" value="GBN46809.1"/>
    <property type="molecule type" value="Genomic_DNA"/>
</dbReference>
<feature type="region of interest" description="Disordered" evidence="1">
    <location>
        <begin position="1"/>
        <end position="21"/>
    </location>
</feature>
<dbReference type="AlphaFoldDB" id="A0A4Y2P723"/>
<gene>
    <name evidence="6" type="ORF">AVEN_112171_1</name>
    <name evidence="3" type="ORF">AVEN_25552_1</name>
    <name evidence="4" type="ORF">AVEN_86066_1</name>
    <name evidence="5" type="ORF">AVEN_86664_1</name>
</gene>
<evidence type="ECO:0000259" key="2">
    <source>
        <dbReference type="Pfam" id="PF21517"/>
    </source>
</evidence>
<dbReference type="Pfam" id="PF21517">
    <property type="entry name" value="HTH_Tnp_Tc3_2_like"/>
    <property type="match status" value="1"/>
</dbReference>
<evidence type="ECO:0000313" key="3">
    <source>
        <dbReference type="EMBL" id="GBN46799.1"/>
    </source>
</evidence>
<accession>A0A4Y2P723</accession>
<dbReference type="Proteomes" id="UP000499080">
    <property type="component" value="Unassembled WGS sequence"/>
</dbReference>
<organism evidence="6 7">
    <name type="scientific">Araneus ventricosus</name>
    <name type="common">Orbweaver spider</name>
    <name type="synonym">Epeira ventricosa</name>
    <dbReference type="NCBI Taxonomy" id="182803"/>
    <lineage>
        <taxon>Eukaryota</taxon>
        <taxon>Metazoa</taxon>
        <taxon>Ecdysozoa</taxon>
        <taxon>Arthropoda</taxon>
        <taxon>Chelicerata</taxon>
        <taxon>Arachnida</taxon>
        <taxon>Araneae</taxon>
        <taxon>Araneomorphae</taxon>
        <taxon>Entelegynae</taxon>
        <taxon>Araneoidea</taxon>
        <taxon>Araneidae</taxon>
        <taxon>Araneus</taxon>
    </lineage>
</organism>
<dbReference type="EMBL" id="BGPR01131443">
    <property type="protein sequence ID" value="GBN46804.1"/>
    <property type="molecule type" value="Genomic_DNA"/>
</dbReference>
<evidence type="ECO:0000313" key="5">
    <source>
        <dbReference type="EMBL" id="GBN46806.1"/>
    </source>
</evidence>
<dbReference type="EMBL" id="BGPR01131444">
    <property type="protein sequence ID" value="GBN46806.1"/>
    <property type="molecule type" value="Genomic_DNA"/>
</dbReference>
<feature type="domain" description="Transposable element Tc3 transposase-like DNA-binding HTH" evidence="2">
    <location>
        <begin position="20"/>
        <end position="59"/>
    </location>
</feature>
<name>A0A4Y2P723_ARAVE</name>